<dbReference type="Pfam" id="PF04002">
    <property type="entry name" value="RadC"/>
    <property type="match status" value="1"/>
</dbReference>
<dbReference type="PANTHER" id="PTHR30471:SF3">
    <property type="entry name" value="UPF0758 PROTEIN YEES-RELATED"/>
    <property type="match status" value="1"/>
</dbReference>
<organism evidence="9 10">
    <name type="scientific">Vallitalea longa</name>
    <dbReference type="NCBI Taxonomy" id="2936439"/>
    <lineage>
        <taxon>Bacteria</taxon>
        <taxon>Bacillati</taxon>
        <taxon>Bacillota</taxon>
        <taxon>Clostridia</taxon>
        <taxon>Lachnospirales</taxon>
        <taxon>Vallitaleaceae</taxon>
        <taxon>Vallitalea</taxon>
    </lineage>
</organism>
<evidence type="ECO:0000256" key="4">
    <source>
        <dbReference type="ARBA" id="ARBA00022801"/>
    </source>
</evidence>
<keyword evidence="10" id="KW-1185">Reference proteome</keyword>
<proteinExistence type="inferred from homology"/>
<evidence type="ECO:0000313" key="10">
    <source>
        <dbReference type="Proteomes" id="UP001144256"/>
    </source>
</evidence>
<dbReference type="GO" id="GO:0006508">
    <property type="term" value="P:proteolysis"/>
    <property type="evidence" value="ECO:0007669"/>
    <property type="project" value="UniProtKB-KW"/>
</dbReference>
<keyword evidence="2" id="KW-0645">Protease</keyword>
<dbReference type="InterPro" id="IPR037518">
    <property type="entry name" value="MPN"/>
</dbReference>
<accession>A0A9W5YGN1</accession>
<comment type="similarity">
    <text evidence="1 7">Belongs to the UPF0758 family.</text>
</comment>
<sequence length="208" mass="23673">MDYKKSLDQYTDFELLQSLTALSEEEFKNIIEEEGYKLLFVPSDDKLKEIVSKDVGTKLLIVGEISKRLTSYRALEKMKANSPGTLASLFMTEMRYLDKEHFKVVCMDTKNNYISSTTVSIGTVNAALANPREVFIEALRKKAVHIVLIHNHPSGDPSPSKEDILLSRRMYEAGRIVGIELLDHIIIGDGKYTSLKQEQYFSDFEIEV</sequence>
<dbReference type="Gene3D" id="3.40.140.10">
    <property type="entry name" value="Cytidine Deaminase, domain 2"/>
    <property type="match status" value="1"/>
</dbReference>
<dbReference type="EMBL" id="BRLB01000031">
    <property type="protein sequence ID" value="GKX32316.1"/>
    <property type="molecule type" value="Genomic_DNA"/>
</dbReference>
<evidence type="ECO:0000256" key="5">
    <source>
        <dbReference type="ARBA" id="ARBA00022833"/>
    </source>
</evidence>
<dbReference type="InterPro" id="IPR020891">
    <property type="entry name" value="UPF0758_CS"/>
</dbReference>
<gene>
    <name evidence="9" type="ORF">SH1V18_47960</name>
</gene>
<dbReference type="InterPro" id="IPR025657">
    <property type="entry name" value="RadC_JAB"/>
</dbReference>
<keyword evidence="4" id="KW-0378">Hydrolase</keyword>
<feature type="domain" description="MPN" evidence="8">
    <location>
        <begin position="79"/>
        <end position="201"/>
    </location>
</feature>
<dbReference type="PANTHER" id="PTHR30471">
    <property type="entry name" value="DNA REPAIR PROTEIN RADC"/>
    <property type="match status" value="1"/>
</dbReference>
<evidence type="ECO:0000256" key="3">
    <source>
        <dbReference type="ARBA" id="ARBA00022723"/>
    </source>
</evidence>
<protein>
    <recommendedName>
        <fullName evidence="8">MPN domain-containing protein</fullName>
    </recommendedName>
</protein>
<dbReference type="CDD" id="cd08071">
    <property type="entry name" value="MPN_DUF2466"/>
    <property type="match status" value="1"/>
</dbReference>
<dbReference type="NCBIfam" id="TIGR00608">
    <property type="entry name" value="radc"/>
    <property type="match status" value="1"/>
</dbReference>
<reference evidence="9" key="1">
    <citation type="submission" date="2022-06" db="EMBL/GenBank/DDBJ databases">
        <title>Vallitalea longa sp. nov., an anaerobic bacterium isolated from marine sediment.</title>
        <authorList>
            <person name="Hirano S."/>
            <person name="Terahara T."/>
            <person name="Mori K."/>
            <person name="Hamada M."/>
            <person name="Matsumoto R."/>
            <person name="Kobayashi T."/>
        </authorList>
    </citation>
    <scope>NUCLEOTIDE SEQUENCE</scope>
    <source>
        <strain evidence="9">SH18-1</strain>
    </source>
</reference>
<dbReference type="PROSITE" id="PS50249">
    <property type="entry name" value="MPN"/>
    <property type="match status" value="1"/>
</dbReference>
<name>A0A9W5YGN1_9FIRM</name>
<dbReference type="InterPro" id="IPR001405">
    <property type="entry name" value="UPF0758"/>
</dbReference>
<evidence type="ECO:0000256" key="6">
    <source>
        <dbReference type="ARBA" id="ARBA00023049"/>
    </source>
</evidence>
<keyword evidence="6" id="KW-0482">Metalloprotease</keyword>
<keyword evidence="5" id="KW-0862">Zinc</keyword>
<dbReference type="GO" id="GO:0046872">
    <property type="term" value="F:metal ion binding"/>
    <property type="evidence" value="ECO:0007669"/>
    <property type="project" value="UniProtKB-KW"/>
</dbReference>
<evidence type="ECO:0000259" key="8">
    <source>
        <dbReference type="PROSITE" id="PS50249"/>
    </source>
</evidence>
<dbReference type="PROSITE" id="PS01302">
    <property type="entry name" value="UPF0758"/>
    <property type="match status" value="1"/>
</dbReference>
<dbReference type="RefSeq" id="WP_281819801.1">
    <property type="nucleotide sequence ID" value="NZ_BRLB01000031.1"/>
</dbReference>
<dbReference type="AlphaFoldDB" id="A0A9W5YGN1"/>
<comment type="caution">
    <text evidence="9">The sequence shown here is derived from an EMBL/GenBank/DDBJ whole genome shotgun (WGS) entry which is preliminary data.</text>
</comment>
<evidence type="ECO:0000256" key="1">
    <source>
        <dbReference type="ARBA" id="ARBA00010243"/>
    </source>
</evidence>
<dbReference type="GO" id="GO:0008237">
    <property type="term" value="F:metallopeptidase activity"/>
    <property type="evidence" value="ECO:0007669"/>
    <property type="project" value="UniProtKB-KW"/>
</dbReference>
<evidence type="ECO:0000256" key="7">
    <source>
        <dbReference type="RuleBase" id="RU003797"/>
    </source>
</evidence>
<dbReference type="Proteomes" id="UP001144256">
    <property type="component" value="Unassembled WGS sequence"/>
</dbReference>
<keyword evidence="3" id="KW-0479">Metal-binding</keyword>
<evidence type="ECO:0000313" key="9">
    <source>
        <dbReference type="EMBL" id="GKX32316.1"/>
    </source>
</evidence>
<evidence type="ECO:0000256" key="2">
    <source>
        <dbReference type="ARBA" id="ARBA00022670"/>
    </source>
</evidence>